<dbReference type="Pfam" id="PF00990">
    <property type="entry name" value="GGDEF"/>
    <property type="match status" value="1"/>
</dbReference>
<dbReference type="EMBL" id="BMXR01000013">
    <property type="protein sequence ID" value="GGX70084.1"/>
    <property type="molecule type" value="Genomic_DNA"/>
</dbReference>
<feature type="domain" description="GGDEF" evidence="8">
    <location>
        <begin position="429"/>
        <end position="562"/>
    </location>
</feature>
<evidence type="ECO:0000256" key="1">
    <source>
        <dbReference type="ARBA" id="ARBA00001946"/>
    </source>
</evidence>
<dbReference type="GO" id="GO:0071111">
    <property type="term" value="F:cyclic-guanylate-specific phosphodiesterase activity"/>
    <property type="evidence" value="ECO:0007669"/>
    <property type="project" value="UniProtKB-EC"/>
</dbReference>
<dbReference type="FunFam" id="3.30.70.270:FF:000001">
    <property type="entry name" value="Diguanylate cyclase domain protein"/>
    <property type="match status" value="1"/>
</dbReference>
<dbReference type="InterPro" id="IPR029787">
    <property type="entry name" value="Nucleotide_cyclase"/>
</dbReference>
<keyword evidence="10" id="KW-1185">Reference proteome</keyword>
<dbReference type="Pfam" id="PF13426">
    <property type="entry name" value="PAS_9"/>
    <property type="match status" value="1"/>
</dbReference>
<evidence type="ECO:0000313" key="10">
    <source>
        <dbReference type="Proteomes" id="UP000626148"/>
    </source>
</evidence>
<dbReference type="RefSeq" id="WP_189612478.1">
    <property type="nucleotide sequence ID" value="NZ_BMXR01000013.1"/>
</dbReference>
<reference evidence="9" key="2">
    <citation type="submission" date="2020-09" db="EMBL/GenBank/DDBJ databases">
        <authorList>
            <person name="Sun Q."/>
            <person name="Kim S."/>
        </authorList>
    </citation>
    <scope>NUCLEOTIDE SEQUENCE</scope>
    <source>
        <strain evidence="9">KCTC 22169</strain>
    </source>
</reference>
<dbReference type="NCBIfam" id="TIGR00229">
    <property type="entry name" value="sensory_box"/>
    <property type="match status" value="1"/>
</dbReference>
<feature type="domain" description="EAL" evidence="7">
    <location>
        <begin position="571"/>
        <end position="825"/>
    </location>
</feature>
<comment type="cofactor">
    <cofactor evidence="1">
        <name>Mg(2+)</name>
        <dbReference type="ChEBI" id="CHEBI:18420"/>
    </cofactor>
</comment>
<evidence type="ECO:0000256" key="3">
    <source>
        <dbReference type="ARBA" id="ARBA00022636"/>
    </source>
</evidence>
<evidence type="ECO:0000313" key="9">
    <source>
        <dbReference type="EMBL" id="GGX70084.1"/>
    </source>
</evidence>
<dbReference type="Pfam" id="PF00563">
    <property type="entry name" value="EAL"/>
    <property type="match status" value="1"/>
</dbReference>
<feature type="region of interest" description="Disordered" evidence="5">
    <location>
        <begin position="1"/>
        <end position="20"/>
    </location>
</feature>
<evidence type="ECO:0000256" key="5">
    <source>
        <dbReference type="SAM" id="MobiDB-lite"/>
    </source>
</evidence>
<proteinExistence type="predicted"/>
<evidence type="ECO:0000259" key="7">
    <source>
        <dbReference type="PROSITE" id="PS50883"/>
    </source>
</evidence>
<dbReference type="PROSITE" id="PS50112">
    <property type="entry name" value="PAS"/>
    <property type="match status" value="1"/>
</dbReference>
<dbReference type="SUPFAM" id="SSF141868">
    <property type="entry name" value="EAL domain-like"/>
    <property type="match status" value="1"/>
</dbReference>
<accession>A0A918NFY5</accession>
<dbReference type="SUPFAM" id="SSF55073">
    <property type="entry name" value="Nucleotide cyclase"/>
    <property type="match status" value="1"/>
</dbReference>
<evidence type="ECO:0000256" key="2">
    <source>
        <dbReference type="ARBA" id="ARBA00012282"/>
    </source>
</evidence>
<evidence type="ECO:0000259" key="8">
    <source>
        <dbReference type="PROSITE" id="PS50887"/>
    </source>
</evidence>
<sequence>MSNHKNPKPTPFSHPDPNDEIRRLNKIIDALMNRAERSMSSQGSDFSLFQTALMLEEKVTNRTRALEEALRDNERINRDLFRTTVEMQTEIKERQRAQVALTESESRYRSVTEAALDAIITIDEGNRISFVNPTVEKIFGYSRQSMLGQPITLIIPNQAPASTSGSLADYLSSQIGRLNREHLELTGRHRDGYDIPLELSFGEFETGGLRYFTAIARDITERKHAEALREGQYHILELIASDTPTEETLEALLRFIDHQHSDGRATIVLLADDGRTIERTLAPTFPDQYGNALCGLKTGPNAGSCGTAMYFAKPVVVSDVQESPLWAPYRNLGETFGFRACWSTPIFSAEGEVLGSLAIYHPDVHTPSAEEQKLVASAVHLAGIAIQRSRTEARIRHMAHHDVLTGLPNRTLLEDRIEQALAVARREDCQVAVMLIDLDRFKTVNDSLGHHIGDQLLRLVAERLQACIRRSDTMARLGGDEFVICMPALHDPEGPSRLAEKIISELSRYFTVDDLELHIGASIGIGFHPTDGDTPNDLLRAADAAMYAAKDRGRGNFQFFTQELNRQAHDRLMLITQLRQAIERQEFVLYYQPLVDIHEGRIVGAEALLRWQHPERGLVAPDQFIPILEETGLMVTVGEWVIDAACRQNAIWQADGVPPISLAVNLSAVQFYRSDILKTVQSALQRHQLDPQWLTLEFTEAVLFEETEPVIRTMHRMKQIGVGLALDDFGTGYSSLSYLQRFPVNRLKIDRSFLRDAEEHDGSADIINSIIRLSQSLGLISVAEGVETSTQLALVETLGCNEVQGYLFSKPIPADEFTRLLKSGLPSTLPLMCNH</sequence>
<dbReference type="InterPro" id="IPR035919">
    <property type="entry name" value="EAL_sf"/>
</dbReference>
<dbReference type="PROSITE" id="PS50887">
    <property type="entry name" value="GGDEF"/>
    <property type="match status" value="1"/>
</dbReference>
<dbReference type="Gene3D" id="3.30.450.20">
    <property type="entry name" value="PAS domain"/>
    <property type="match status" value="1"/>
</dbReference>
<dbReference type="AlphaFoldDB" id="A0A918NFY5"/>
<dbReference type="EC" id="3.1.4.52" evidence="2"/>
<dbReference type="Gene3D" id="3.30.70.270">
    <property type="match status" value="1"/>
</dbReference>
<dbReference type="SMART" id="SM00065">
    <property type="entry name" value="GAF"/>
    <property type="match status" value="1"/>
</dbReference>
<dbReference type="PIRSF" id="PIRSF005925">
    <property type="entry name" value="Dos"/>
    <property type="match status" value="1"/>
</dbReference>
<dbReference type="InterPro" id="IPR000014">
    <property type="entry name" value="PAS"/>
</dbReference>
<comment type="caution">
    <text evidence="9">The sequence shown here is derived from an EMBL/GenBank/DDBJ whole genome shotgun (WGS) entry which is preliminary data.</text>
</comment>
<organism evidence="9 10">
    <name type="scientific">Saccharospirillum salsuginis</name>
    <dbReference type="NCBI Taxonomy" id="418750"/>
    <lineage>
        <taxon>Bacteria</taxon>
        <taxon>Pseudomonadati</taxon>
        <taxon>Pseudomonadota</taxon>
        <taxon>Gammaproteobacteria</taxon>
        <taxon>Oceanospirillales</taxon>
        <taxon>Saccharospirillaceae</taxon>
        <taxon>Saccharospirillum</taxon>
    </lineage>
</organism>
<feature type="domain" description="PAS" evidence="6">
    <location>
        <begin position="104"/>
        <end position="174"/>
    </location>
</feature>
<dbReference type="Proteomes" id="UP000626148">
    <property type="component" value="Unassembled WGS sequence"/>
</dbReference>
<dbReference type="Gene3D" id="3.30.450.40">
    <property type="match status" value="1"/>
</dbReference>
<protein>
    <recommendedName>
        <fullName evidence="2">cyclic-guanylate-specific phosphodiesterase</fullName>
        <ecNumber evidence="2">3.1.4.52</ecNumber>
    </recommendedName>
</protein>
<dbReference type="InterPro" id="IPR012226">
    <property type="entry name" value="Diguanyl_cyclase/Pdiesterase"/>
</dbReference>
<dbReference type="InterPro" id="IPR001633">
    <property type="entry name" value="EAL_dom"/>
</dbReference>
<dbReference type="Pfam" id="PF13185">
    <property type="entry name" value="GAF_2"/>
    <property type="match status" value="1"/>
</dbReference>
<dbReference type="InterPro" id="IPR000160">
    <property type="entry name" value="GGDEF_dom"/>
</dbReference>
<dbReference type="FunFam" id="3.20.20.450:FF:000001">
    <property type="entry name" value="Cyclic di-GMP phosphodiesterase yahA"/>
    <property type="match status" value="1"/>
</dbReference>
<dbReference type="CDD" id="cd01949">
    <property type="entry name" value="GGDEF"/>
    <property type="match status" value="1"/>
</dbReference>
<dbReference type="InterPro" id="IPR029016">
    <property type="entry name" value="GAF-like_dom_sf"/>
</dbReference>
<dbReference type="InterPro" id="IPR003018">
    <property type="entry name" value="GAF"/>
</dbReference>
<keyword evidence="3" id="KW-0973">c-di-GMP</keyword>
<dbReference type="PANTHER" id="PTHR44757">
    <property type="entry name" value="DIGUANYLATE CYCLASE DGCP"/>
    <property type="match status" value="1"/>
</dbReference>
<dbReference type="SUPFAM" id="SSF55785">
    <property type="entry name" value="PYP-like sensor domain (PAS domain)"/>
    <property type="match status" value="1"/>
</dbReference>
<dbReference type="SMART" id="SM00052">
    <property type="entry name" value="EAL"/>
    <property type="match status" value="1"/>
</dbReference>
<dbReference type="InterPro" id="IPR043128">
    <property type="entry name" value="Rev_trsase/Diguanyl_cyclase"/>
</dbReference>
<gene>
    <name evidence="9" type="ORF">GCM10007392_42120</name>
</gene>
<dbReference type="GO" id="GO:0071732">
    <property type="term" value="P:cellular response to nitric oxide"/>
    <property type="evidence" value="ECO:0007669"/>
    <property type="project" value="UniProtKB-ARBA"/>
</dbReference>
<dbReference type="SMART" id="SM00267">
    <property type="entry name" value="GGDEF"/>
    <property type="match status" value="1"/>
</dbReference>
<reference evidence="9" key="1">
    <citation type="journal article" date="2014" name="Int. J. Syst. Evol. Microbiol.">
        <title>Complete genome sequence of Corynebacterium casei LMG S-19264T (=DSM 44701T), isolated from a smear-ripened cheese.</title>
        <authorList>
            <consortium name="US DOE Joint Genome Institute (JGI-PGF)"/>
            <person name="Walter F."/>
            <person name="Albersmeier A."/>
            <person name="Kalinowski J."/>
            <person name="Ruckert C."/>
        </authorList>
    </citation>
    <scope>NUCLEOTIDE SEQUENCE</scope>
    <source>
        <strain evidence="9">KCTC 22169</strain>
    </source>
</reference>
<dbReference type="SMART" id="SM00091">
    <property type="entry name" value="PAS"/>
    <property type="match status" value="1"/>
</dbReference>
<comment type="catalytic activity">
    <reaction evidence="4">
        <text>3',3'-c-di-GMP + H2O = 5'-phosphoguanylyl(3'-&gt;5')guanosine + H(+)</text>
        <dbReference type="Rhea" id="RHEA:24902"/>
        <dbReference type="ChEBI" id="CHEBI:15377"/>
        <dbReference type="ChEBI" id="CHEBI:15378"/>
        <dbReference type="ChEBI" id="CHEBI:58754"/>
        <dbReference type="ChEBI" id="CHEBI:58805"/>
        <dbReference type="EC" id="3.1.4.52"/>
    </reaction>
    <physiologicalReaction direction="left-to-right" evidence="4">
        <dbReference type="Rhea" id="RHEA:24903"/>
    </physiologicalReaction>
</comment>
<dbReference type="PANTHER" id="PTHR44757:SF2">
    <property type="entry name" value="BIOFILM ARCHITECTURE MAINTENANCE PROTEIN MBAA"/>
    <property type="match status" value="1"/>
</dbReference>
<dbReference type="InterPro" id="IPR035965">
    <property type="entry name" value="PAS-like_dom_sf"/>
</dbReference>
<evidence type="ECO:0000256" key="4">
    <source>
        <dbReference type="ARBA" id="ARBA00051114"/>
    </source>
</evidence>
<name>A0A918NFY5_9GAMM</name>
<evidence type="ECO:0000259" key="6">
    <source>
        <dbReference type="PROSITE" id="PS50112"/>
    </source>
</evidence>
<dbReference type="CDD" id="cd01948">
    <property type="entry name" value="EAL"/>
    <property type="match status" value="1"/>
</dbReference>
<dbReference type="InterPro" id="IPR052155">
    <property type="entry name" value="Biofilm_reg_signaling"/>
</dbReference>
<dbReference type="NCBIfam" id="TIGR00254">
    <property type="entry name" value="GGDEF"/>
    <property type="match status" value="1"/>
</dbReference>
<dbReference type="CDD" id="cd00130">
    <property type="entry name" value="PAS"/>
    <property type="match status" value="1"/>
</dbReference>
<dbReference type="PROSITE" id="PS50883">
    <property type="entry name" value="EAL"/>
    <property type="match status" value="1"/>
</dbReference>
<dbReference type="SUPFAM" id="SSF55781">
    <property type="entry name" value="GAF domain-like"/>
    <property type="match status" value="1"/>
</dbReference>
<dbReference type="Gene3D" id="3.20.20.450">
    <property type="entry name" value="EAL domain"/>
    <property type="match status" value="1"/>
</dbReference>